<keyword evidence="3" id="KW-1185">Reference proteome</keyword>
<gene>
    <name evidence="2" type="ORF">GCM10009768_25470</name>
</gene>
<feature type="transmembrane region" description="Helical" evidence="1">
    <location>
        <begin position="34"/>
        <end position="53"/>
    </location>
</feature>
<feature type="transmembrane region" description="Helical" evidence="1">
    <location>
        <begin position="194"/>
        <end position="215"/>
    </location>
</feature>
<evidence type="ECO:0008006" key="4">
    <source>
        <dbReference type="Google" id="ProtNLM"/>
    </source>
</evidence>
<dbReference type="RefSeq" id="WP_344032761.1">
    <property type="nucleotide sequence ID" value="NZ_BAAAOB010000003.1"/>
</dbReference>
<accession>A0ABN2LNZ3</accession>
<comment type="caution">
    <text evidence="2">The sequence shown here is derived from an EMBL/GenBank/DDBJ whole genome shotgun (WGS) entry which is preliminary data.</text>
</comment>
<protein>
    <recommendedName>
        <fullName evidence="4">PH (Pleckstrin Homology) domain-containing protein</fullName>
    </recommendedName>
</protein>
<proteinExistence type="predicted"/>
<organism evidence="2 3">
    <name type="scientific">Leucobacter iarius</name>
    <dbReference type="NCBI Taxonomy" id="333963"/>
    <lineage>
        <taxon>Bacteria</taxon>
        <taxon>Bacillati</taxon>
        <taxon>Actinomycetota</taxon>
        <taxon>Actinomycetes</taxon>
        <taxon>Micrococcales</taxon>
        <taxon>Microbacteriaceae</taxon>
        <taxon>Leucobacter</taxon>
    </lineage>
</organism>
<feature type="transmembrane region" description="Helical" evidence="1">
    <location>
        <begin position="106"/>
        <end position="130"/>
    </location>
</feature>
<sequence length="334" mass="36123">MRRIFGKPIVWAAVLIAAASVLFATGTFGLSDDWIVPFLLTLLGGWFAGNAILDGLNRVEPFRIRIMLHIGAIAAIALAIWAMFLWTKPLAKAGILPDSGWGVFFALQMAGLVAVAWLVLALLHTVTALVKVGSKPVDRRLPEWEAAESDGAIVRFSAAPMRFGVLTGVIVGTIVVASLLGAGLMLAFPAIMNAGPMVVIVALALVIGLPLYAIISAMFRARSRRCSVLFGDRRLRLEVGDDVFECGYVQLDELIWRRGSEYARIELGARGERRSLIVGVAKQPPDVAPNLPELSRRTKRLLEAAGLEDVSSEREVRSGLTRYRRQAVPASATG</sequence>
<evidence type="ECO:0000313" key="2">
    <source>
        <dbReference type="EMBL" id="GAA1795294.1"/>
    </source>
</evidence>
<evidence type="ECO:0000256" key="1">
    <source>
        <dbReference type="SAM" id="Phobius"/>
    </source>
</evidence>
<name>A0ABN2LNZ3_9MICO</name>
<keyword evidence="1" id="KW-1133">Transmembrane helix</keyword>
<feature type="transmembrane region" description="Helical" evidence="1">
    <location>
        <begin position="163"/>
        <end position="188"/>
    </location>
</feature>
<dbReference type="EMBL" id="BAAAOB010000003">
    <property type="protein sequence ID" value="GAA1795294.1"/>
    <property type="molecule type" value="Genomic_DNA"/>
</dbReference>
<reference evidence="2 3" key="1">
    <citation type="journal article" date="2019" name="Int. J. Syst. Evol. Microbiol.">
        <title>The Global Catalogue of Microorganisms (GCM) 10K type strain sequencing project: providing services to taxonomists for standard genome sequencing and annotation.</title>
        <authorList>
            <consortium name="The Broad Institute Genomics Platform"/>
            <consortium name="The Broad Institute Genome Sequencing Center for Infectious Disease"/>
            <person name="Wu L."/>
            <person name="Ma J."/>
        </authorList>
    </citation>
    <scope>NUCLEOTIDE SEQUENCE [LARGE SCALE GENOMIC DNA]</scope>
    <source>
        <strain evidence="2 3">JCM 14736</strain>
    </source>
</reference>
<keyword evidence="1" id="KW-0472">Membrane</keyword>
<evidence type="ECO:0000313" key="3">
    <source>
        <dbReference type="Proteomes" id="UP001500851"/>
    </source>
</evidence>
<keyword evidence="1" id="KW-0812">Transmembrane</keyword>
<feature type="transmembrane region" description="Helical" evidence="1">
    <location>
        <begin position="65"/>
        <end position="86"/>
    </location>
</feature>
<dbReference type="Proteomes" id="UP001500851">
    <property type="component" value="Unassembled WGS sequence"/>
</dbReference>